<dbReference type="InterPro" id="IPR050158">
    <property type="entry name" value="Ubiquitin_ubiquitin-like"/>
</dbReference>
<feature type="domain" description="Ubiquitin-like" evidence="2">
    <location>
        <begin position="106"/>
        <end position="190"/>
    </location>
</feature>
<evidence type="ECO:0000259" key="2">
    <source>
        <dbReference type="PROSITE" id="PS50053"/>
    </source>
</evidence>
<dbReference type="InterPro" id="IPR000626">
    <property type="entry name" value="Ubiquitin-like_dom"/>
</dbReference>
<dbReference type="Pfam" id="PF00240">
    <property type="entry name" value="ubiquitin"/>
    <property type="match status" value="2"/>
</dbReference>
<sequence length="256" mass="28835">MYVYVTADKTERVEVEPTDTIHDLMEKMEEITGTPPILQRLITHYNGQRQLYHDEAGTLADHGIGKSPATTITMLYSVCGWHKLKQKTLEARGVNVDVAPAEDDAMQIVVRDHLSSGRYGQEFTLHVRTGDTVASVMAQVQRRLGYPPDLQELINEHTLKRLYHDTVGTLEEHNVKNGSTLTLNLSHPAAIAADVEERRLKKAKEIAARRIEDQKISKEKEVAQSVEAAEKLDKFKDADSDIDDRKLKKAKVEEIA</sequence>
<dbReference type="SUPFAM" id="SSF54236">
    <property type="entry name" value="Ubiquitin-like"/>
    <property type="match status" value="2"/>
</dbReference>
<reference evidence="3" key="1">
    <citation type="journal article" date="2018" name="DNA Res.">
        <title>Multiple hybrid de novo genome assembly of finger millet, an orphan allotetraploid crop.</title>
        <authorList>
            <person name="Hatakeyama M."/>
            <person name="Aluri S."/>
            <person name="Balachadran M.T."/>
            <person name="Sivarajan S.R."/>
            <person name="Patrignani A."/>
            <person name="Gruter S."/>
            <person name="Poveda L."/>
            <person name="Shimizu-Inatsugi R."/>
            <person name="Baeten J."/>
            <person name="Francoijs K.J."/>
            <person name="Nataraja K.N."/>
            <person name="Reddy Y.A.N."/>
            <person name="Phadnis S."/>
            <person name="Ravikumar R.L."/>
            <person name="Schlapbach R."/>
            <person name="Sreeman S.M."/>
            <person name="Shimizu K.K."/>
        </authorList>
    </citation>
    <scope>NUCLEOTIDE SEQUENCE</scope>
</reference>
<organism evidence="3 4">
    <name type="scientific">Eleusine coracana subsp. coracana</name>
    <dbReference type="NCBI Taxonomy" id="191504"/>
    <lineage>
        <taxon>Eukaryota</taxon>
        <taxon>Viridiplantae</taxon>
        <taxon>Streptophyta</taxon>
        <taxon>Embryophyta</taxon>
        <taxon>Tracheophyta</taxon>
        <taxon>Spermatophyta</taxon>
        <taxon>Magnoliopsida</taxon>
        <taxon>Liliopsida</taxon>
        <taxon>Poales</taxon>
        <taxon>Poaceae</taxon>
        <taxon>PACMAD clade</taxon>
        <taxon>Chloridoideae</taxon>
        <taxon>Cynodonteae</taxon>
        <taxon>Eleusininae</taxon>
        <taxon>Eleusine</taxon>
    </lineage>
</organism>
<keyword evidence="1" id="KW-1017">Isopeptide bond</keyword>
<protein>
    <recommendedName>
        <fullName evidence="2">Ubiquitin-like domain-containing protein</fullName>
    </recommendedName>
</protein>
<dbReference type="Gene3D" id="3.10.20.90">
    <property type="entry name" value="Phosphatidylinositol 3-kinase Catalytic Subunit, Chain A, domain 1"/>
    <property type="match status" value="2"/>
</dbReference>
<feature type="domain" description="Ubiquitin-like" evidence="2">
    <location>
        <begin position="1"/>
        <end position="64"/>
    </location>
</feature>
<evidence type="ECO:0000313" key="3">
    <source>
        <dbReference type="EMBL" id="GJN20016.1"/>
    </source>
</evidence>
<dbReference type="Proteomes" id="UP001054889">
    <property type="component" value="Unassembled WGS sequence"/>
</dbReference>
<dbReference type="PANTHER" id="PTHR10666">
    <property type="entry name" value="UBIQUITIN"/>
    <property type="match status" value="1"/>
</dbReference>
<dbReference type="SMART" id="SM00213">
    <property type="entry name" value="UBQ"/>
    <property type="match status" value="2"/>
</dbReference>
<dbReference type="EMBL" id="BQKI01000074">
    <property type="protein sequence ID" value="GJN20016.1"/>
    <property type="molecule type" value="Genomic_DNA"/>
</dbReference>
<dbReference type="AlphaFoldDB" id="A0AAV5EC22"/>
<comment type="caution">
    <text evidence="3">The sequence shown here is derived from an EMBL/GenBank/DDBJ whole genome shotgun (WGS) entry which is preliminary data.</text>
</comment>
<dbReference type="CDD" id="cd17039">
    <property type="entry name" value="Ubl_ubiquitin_like"/>
    <property type="match status" value="1"/>
</dbReference>
<gene>
    <name evidence="3" type="primary">gb07339</name>
    <name evidence="3" type="ORF">PR202_gb07339</name>
</gene>
<dbReference type="PROSITE" id="PS50053">
    <property type="entry name" value="UBIQUITIN_2"/>
    <property type="match status" value="2"/>
</dbReference>
<evidence type="ECO:0000313" key="4">
    <source>
        <dbReference type="Proteomes" id="UP001054889"/>
    </source>
</evidence>
<keyword evidence="4" id="KW-1185">Reference proteome</keyword>
<dbReference type="InterPro" id="IPR029071">
    <property type="entry name" value="Ubiquitin-like_domsf"/>
</dbReference>
<evidence type="ECO:0000256" key="1">
    <source>
        <dbReference type="ARBA" id="ARBA00022499"/>
    </source>
</evidence>
<accession>A0AAV5EC22</accession>
<name>A0AAV5EC22_ELECO</name>
<proteinExistence type="predicted"/>
<reference evidence="3" key="2">
    <citation type="submission" date="2021-12" db="EMBL/GenBank/DDBJ databases">
        <title>Resequencing data analysis of finger millet.</title>
        <authorList>
            <person name="Hatakeyama M."/>
            <person name="Aluri S."/>
            <person name="Balachadran M.T."/>
            <person name="Sivarajan S.R."/>
            <person name="Poveda L."/>
            <person name="Shimizu-Inatsugi R."/>
            <person name="Schlapbach R."/>
            <person name="Sreeman S.M."/>
            <person name="Shimizu K.K."/>
        </authorList>
    </citation>
    <scope>NUCLEOTIDE SEQUENCE</scope>
</reference>
<dbReference type="GO" id="GO:0003729">
    <property type="term" value="F:mRNA binding"/>
    <property type="evidence" value="ECO:0007669"/>
    <property type="project" value="UniProtKB-ARBA"/>
</dbReference>